<protein>
    <submittedName>
        <fullName evidence="2">Uncharacterized protein</fullName>
    </submittedName>
</protein>
<sequence length="96" mass="10406">MNLLSTIIASALAFTVSVHATDCTAGLNYCGEVLLDVGNPMMFAQIEAKYPDAYELDIVSPTMYLWHCNADGSVTMLEKCIWDCVNAGAGNTDYCK</sequence>
<evidence type="ECO:0000313" key="3">
    <source>
        <dbReference type="Proteomes" id="UP000248423"/>
    </source>
</evidence>
<organism evidence="2 3">
    <name type="scientific">Aspergillus sclerotiicarbonarius (strain CBS 121057 / IBT 28362)</name>
    <dbReference type="NCBI Taxonomy" id="1448318"/>
    <lineage>
        <taxon>Eukaryota</taxon>
        <taxon>Fungi</taxon>
        <taxon>Dikarya</taxon>
        <taxon>Ascomycota</taxon>
        <taxon>Pezizomycotina</taxon>
        <taxon>Eurotiomycetes</taxon>
        <taxon>Eurotiomycetidae</taxon>
        <taxon>Eurotiales</taxon>
        <taxon>Aspergillaceae</taxon>
        <taxon>Aspergillus</taxon>
        <taxon>Aspergillus subgen. Circumdati</taxon>
    </lineage>
</organism>
<dbReference type="Proteomes" id="UP000248423">
    <property type="component" value="Unassembled WGS sequence"/>
</dbReference>
<keyword evidence="3" id="KW-1185">Reference proteome</keyword>
<gene>
    <name evidence="2" type="ORF">BO78DRAFT_422219</name>
</gene>
<dbReference type="VEuPathDB" id="FungiDB:BO78DRAFT_422219"/>
<dbReference type="AlphaFoldDB" id="A0A319DYC2"/>
<dbReference type="EMBL" id="KZ826389">
    <property type="protein sequence ID" value="PYI02786.1"/>
    <property type="molecule type" value="Genomic_DNA"/>
</dbReference>
<feature type="chain" id="PRO_5016396300" evidence="1">
    <location>
        <begin position="21"/>
        <end position="96"/>
    </location>
</feature>
<feature type="signal peptide" evidence="1">
    <location>
        <begin position="1"/>
        <end position="20"/>
    </location>
</feature>
<evidence type="ECO:0000256" key="1">
    <source>
        <dbReference type="SAM" id="SignalP"/>
    </source>
</evidence>
<evidence type="ECO:0000313" key="2">
    <source>
        <dbReference type="EMBL" id="PYI02786.1"/>
    </source>
</evidence>
<name>A0A319DYC2_ASPSB</name>
<dbReference type="OrthoDB" id="4379325at2759"/>
<accession>A0A319DYC2</accession>
<reference evidence="2 3" key="1">
    <citation type="submission" date="2018-02" db="EMBL/GenBank/DDBJ databases">
        <title>The genomes of Aspergillus section Nigri reveals drivers in fungal speciation.</title>
        <authorList>
            <consortium name="DOE Joint Genome Institute"/>
            <person name="Vesth T.C."/>
            <person name="Nybo J."/>
            <person name="Theobald S."/>
            <person name="Brandl J."/>
            <person name="Frisvad J.C."/>
            <person name="Nielsen K.F."/>
            <person name="Lyhne E.K."/>
            <person name="Kogle M.E."/>
            <person name="Kuo A."/>
            <person name="Riley R."/>
            <person name="Clum A."/>
            <person name="Nolan M."/>
            <person name="Lipzen A."/>
            <person name="Salamov A."/>
            <person name="Henrissat B."/>
            <person name="Wiebenga A."/>
            <person name="De vries R.P."/>
            <person name="Grigoriev I.V."/>
            <person name="Mortensen U.H."/>
            <person name="Andersen M.R."/>
            <person name="Baker S.E."/>
        </authorList>
    </citation>
    <scope>NUCLEOTIDE SEQUENCE [LARGE SCALE GENOMIC DNA]</scope>
    <source>
        <strain evidence="2 3">CBS 121057</strain>
    </source>
</reference>
<keyword evidence="1" id="KW-0732">Signal</keyword>
<proteinExistence type="predicted"/>